<feature type="compositionally biased region" description="Polar residues" evidence="10">
    <location>
        <begin position="275"/>
        <end position="288"/>
    </location>
</feature>
<reference evidence="12" key="1">
    <citation type="journal article" date="2021" name="Evol. Appl.">
        <title>The genome of the Pyrenean desman and the effects of bottlenecks and inbreeding on the genomic landscape of an endangered species.</title>
        <authorList>
            <person name="Escoda L."/>
            <person name="Castresana J."/>
        </authorList>
    </citation>
    <scope>NUCLEOTIDE SEQUENCE</scope>
    <source>
        <strain evidence="12">IBE-C5619</strain>
    </source>
</reference>
<dbReference type="FunFam" id="3.40.50.150:FF:000214">
    <property type="entry name" value="Probable tRNA methyltransferase 9B"/>
    <property type="match status" value="1"/>
</dbReference>
<comment type="function">
    <text evidence="7">May modify wobble uridines in specific arginine and glutamic acid tRNAs. Acts as a tumor suppressor by promoting the expression of LIN9.</text>
</comment>
<keyword evidence="2" id="KW-0597">Phosphoprotein</keyword>
<organism evidence="12 13">
    <name type="scientific">Galemys pyrenaicus</name>
    <name type="common">Iberian desman</name>
    <name type="synonym">Pyrenean desman</name>
    <dbReference type="NCBI Taxonomy" id="202257"/>
    <lineage>
        <taxon>Eukaryota</taxon>
        <taxon>Metazoa</taxon>
        <taxon>Chordata</taxon>
        <taxon>Craniata</taxon>
        <taxon>Vertebrata</taxon>
        <taxon>Euteleostomi</taxon>
        <taxon>Mammalia</taxon>
        <taxon>Eutheria</taxon>
        <taxon>Laurasiatheria</taxon>
        <taxon>Eulipotyphla</taxon>
        <taxon>Talpidae</taxon>
        <taxon>Galemys</taxon>
    </lineage>
</organism>
<evidence type="ECO:0000256" key="6">
    <source>
        <dbReference type="ARBA" id="ARBA00022694"/>
    </source>
</evidence>
<dbReference type="GO" id="GO:0000049">
    <property type="term" value="F:tRNA binding"/>
    <property type="evidence" value="ECO:0007669"/>
    <property type="project" value="TreeGrafter"/>
</dbReference>
<dbReference type="EMBL" id="JAGFMF010011682">
    <property type="protein sequence ID" value="KAG8516194.1"/>
    <property type="molecule type" value="Genomic_DNA"/>
</dbReference>
<dbReference type="PANTHER" id="PTHR13069">
    <property type="entry name" value="ALKYLATED DNA REPAIR PROTEIN ALKB HOMOLOG 8"/>
    <property type="match status" value="1"/>
</dbReference>
<feature type="domain" description="Methyltransferase type 11" evidence="11">
    <location>
        <begin position="140"/>
        <end position="229"/>
    </location>
</feature>
<comment type="similarity">
    <text evidence="1">Belongs to the methyltransferase superfamily.</text>
</comment>
<keyword evidence="6" id="KW-0819">tRNA processing</keyword>
<evidence type="ECO:0000256" key="4">
    <source>
        <dbReference type="ARBA" id="ARBA00022679"/>
    </source>
</evidence>
<evidence type="ECO:0000256" key="2">
    <source>
        <dbReference type="ARBA" id="ARBA00022553"/>
    </source>
</evidence>
<dbReference type="GO" id="GO:0005634">
    <property type="term" value="C:nucleus"/>
    <property type="evidence" value="ECO:0007669"/>
    <property type="project" value="TreeGrafter"/>
</dbReference>
<feature type="compositionally biased region" description="Basic and acidic residues" evidence="10">
    <location>
        <begin position="426"/>
        <end position="436"/>
    </location>
</feature>
<feature type="region of interest" description="Disordered" evidence="10">
    <location>
        <begin position="410"/>
        <end position="459"/>
    </location>
</feature>
<evidence type="ECO:0000313" key="13">
    <source>
        <dbReference type="Proteomes" id="UP000700334"/>
    </source>
</evidence>
<proteinExistence type="inferred from homology"/>
<sequence>MQKQLVLPGFGKACNYSVIGASRPHTAQKAPATVALTMHWEEAVRPIALREPCDPRLGSDRLGSGYQKIHIQAPEIFDQQTNQCVGQERKMDHEAAQLEKQHVHAVYESTAPYFSDLQSKAWPRVRQFLQEQKPGSLIADIGCGTGKYLKVNSHVHTLGCDYCGPLVEIARSRGCEVMVCDNLNLPFRDQGFDAIISIGVIHHFSTKQRRVRAIKEMARVLVPGGQLMIYVWAMEQKKRHFEKQDVLVPWNRALCSQLFSESNPPGRKEQCGRPESSNLYHPPGSESSCSVCLKERCDSKRSHSLDHEPVMTGACCAALTKEDDEENGFYDTLGKSVRSWFFSRSLDESTLRKQVERVKPLRHTEGWARAPVSVQPSRCSSLDCDHQESFSTREQNLDEDVFVETPQKHLEGLRAPTTTKYLNGDHQGDSRSRDENLLDSTNTQENCVDAGDSEEGNPSARKLLKRISAVSSTESNPDEAISVKDQPDILDSRAFMRYYHVFREGELCGLVEENVAELNILSAGNDHGNWCIIAEKKENCD</sequence>
<dbReference type="InterPro" id="IPR013216">
    <property type="entry name" value="Methyltransf_11"/>
</dbReference>
<dbReference type="GO" id="GO:0008757">
    <property type="term" value="F:S-adenosylmethionine-dependent methyltransferase activity"/>
    <property type="evidence" value="ECO:0007669"/>
    <property type="project" value="InterPro"/>
</dbReference>
<dbReference type="OrthoDB" id="271595at2759"/>
<keyword evidence="13" id="KW-1185">Reference proteome</keyword>
<accession>A0A8J6A674</accession>
<evidence type="ECO:0000259" key="11">
    <source>
        <dbReference type="Pfam" id="PF08241"/>
    </source>
</evidence>
<dbReference type="GO" id="GO:0106335">
    <property type="term" value="F:tRNA (5-carboxymethyluridine(34)-5-O)-methyltransferase activity"/>
    <property type="evidence" value="ECO:0007669"/>
    <property type="project" value="TreeGrafter"/>
</dbReference>
<keyword evidence="4" id="KW-0808">Transferase</keyword>
<dbReference type="GO" id="GO:0005737">
    <property type="term" value="C:cytoplasm"/>
    <property type="evidence" value="ECO:0007669"/>
    <property type="project" value="TreeGrafter"/>
</dbReference>
<dbReference type="GO" id="GO:0030488">
    <property type="term" value="P:tRNA methylation"/>
    <property type="evidence" value="ECO:0007669"/>
    <property type="project" value="TreeGrafter"/>
</dbReference>
<evidence type="ECO:0000256" key="7">
    <source>
        <dbReference type="ARBA" id="ARBA00057565"/>
    </source>
</evidence>
<name>A0A8J6A674_GALPY</name>
<dbReference type="Gene3D" id="3.40.50.150">
    <property type="entry name" value="Vaccinia Virus protein VP39"/>
    <property type="match status" value="2"/>
</dbReference>
<dbReference type="FunFam" id="3.40.50.150:FF:000154">
    <property type="entry name" value="Probable tRNA methyltransferase 9B"/>
    <property type="match status" value="1"/>
</dbReference>
<dbReference type="InterPro" id="IPR051422">
    <property type="entry name" value="AlkB_tRNA_MeTrf/Diox"/>
</dbReference>
<evidence type="ECO:0000256" key="3">
    <source>
        <dbReference type="ARBA" id="ARBA00022603"/>
    </source>
</evidence>
<dbReference type="AlphaFoldDB" id="A0A8J6A674"/>
<evidence type="ECO:0000256" key="1">
    <source>
        <dbReference type="ARBA" id="ARBA00008361"/>
    </source>
</evidence>
<comment type="caution">
    <text evidence="12">The sequence shown here is derived from an EMBL/GenBank/DDBJ whole genome shotgun (WGS) entry which is preliminary data.</text>
</comment>
<dbReference type="CDD" id="cd02440">
    <property type="entry name" value="AdoMet_MTases"/>
    <property type="match status" value="1"/>
</dbReference>
<dbReference type="PANTHER" id="PTHR13069:SF36">
    <property type="entry name" value="TRNA METHYLTRANSFERASE 9B-RELATED"/>
    <property type="match status" value="1"/>
</dbReference>
<evidence type="ECO:0000256" key="8">
    <source>
        <dbReference type="ARBA" id="ARBA00071880"/>
    </source>
</evidence>
<evidence type="ECO:0000256" key="5">
    <source>
        <dbReference type="ARBA" id="ARBA00022691"/>
    </source>
</evidence>
<dbReference type="Proteomes" id="UP000700334">
    <property type="component" value="Unassembled WGS sequence"/>
</dbReference>
<dbReference type="GO" id="GO:0002098">
    <property type="term" value="P:tRNA wobble uridine modification"/>
    <property type="evidence" value="ECO:0007669"/>
    <property type="project" value="TreeGrafter"/>
</dbReference>
<gene>
    <name evidence="12" type="ORF">J0S82_000389</name>
</gene>
<dbReference type="InterPro" id="IPR029063">
    <property type="entry name" value="SAM-dependent_MTases_sf"/>
</dbReference>
<evidence type="ECO:0000256" key="10">
    <source>
        <dbReference type="SAM" id="MobiDB-lite"/>
    </source>
</evidence>
<evidence type="ECO:0000256" key="9">
    <source>
        <dbReference type="ARBA" id="ARBA00083167"/>
    </source>
</evidence>
<protein>
    <recommendedName>
        <fullName evidence="8">Probable tRNA methyltransferase 9B</fullName>
    </recommendedName>
    <alternativeName>
        <fullName evidence="9">Probable tRNA methyltransferase 9-like protein</fullName>
    </alternativeName>
</protein>
<evidence type="ECO:0000313" key="12">
    <source>
        <dbReference type="EMBL" id="KAG8516194.1"/>
    </source>
</evidence>
<dbReference type="Pfam" id="PF08241">
    <property type="entry name" value="Methyltransf_11"/>
    <property type="match status" value="1"/>
</dbReference>
<keyword evidence="3 12" id="KW-0489">Methyltransferase</keyword>
<keyword evidence="5" id="KW-0949">S-adenosyl-L-methionine</keyword>
<dbReference type="SUPFAM" id="SSF53335">
    <property type="entry name" value="S-adenosyl-L-methionine-dependent methyltransferases"/>
    <property type="match status" value="1"/>
</dbReference>
<feature type="region of interest" description="Disordered" evidence="10">
    <location>
        <begin position="261"/>
        <end position="288"/>
    </location>
</feature>